<evidence type="ECO:0000313" key="2">
    <source>
        <dbReference type="EMBL" id="PPT74104.1"/>
    </source>
</evidence>
<accession>A0A2S6Z0M4</accession>
<keyword evidence="1" id="KW-1133">Transmembrane helix</keyword>
<keyword evidence="1" id="KW-0472">Membrane</keyword>
<evidence type="ECO:0000256" key="1">
    <source>
        <dbReference type="SAM" id="Phobius"/>
    </source>
</evidence>
<protein>
    <submittedName>
        <fullName evidence="2">Uncharacterized protein</fullName>
    </submittedName>
</protein>
<dbReference type="EMBL" id="MIGV01000030">
    <property type="protein sequence ID" value="PPT74104.1"/>
    <property type="molecule type" value="Genomic_DNA"/>
</dbReference>
<keyword evidence="1" id="KW-0812">Transmembrane</keyword>
<feature type="transmembrane region" description="Helical" evidence="1">
    <location>
        <begin position="36"/>
        <end position="59"/>
    </location>
</feature>
<dbReference type="Proteomes" id="UP000238270">
    <property type="component" value="Unassembled WGS sequence"/>
</dbReference>
<organism evidence="2 3">
    <name type="scientific">Xanthomonas arboricola pv. populi</name>
    <dbReference type="NCBI Taxonomy" id="487823"/>
    <lineage>
        <taxon>Bacteria</taxon>
        <taxon>Pseudomonadati</taxon>
        <taxon>Pseudomonadota</taxon>
        <taxon>Gammaproteobacteria</taxon>
        <taxon>Lysobacterales</taxon>
        <taxon>Lysobacteraceae</taxon>
        <taxon>Xanthomonas</taxon>
    </lineage>
</organism>
<name>A0A2S6Z0M4_9XANT</name>
<reference evidence="2 3" key="1">
    <citation type="submission" date="2016-08" db="EMBL/GenBank/DDBJ databases">
        <title>Evolution of the type three secretion system and type three effector repertoires in Xanthomonas.</title>
        <authorList>
            <person name="Merda D."/>
            <person name="Briand M."/>
            <person name="Bosis E."/>
            <person name="Rousseau C."/>
            <person name="Portier P."/>
            <person name="Jacques M.-A."/>
            <person name="Fischer-Le Saux M."/>
        </authorList>
    </citation>
    <scope>NUCLEOTIDE SEQUENCE [LARGE SCALE GENOMIC DNA]</scope>
    <source>
        <strain evidence="2 3">CFBP 3122</strain>
    </source>
</reference>
<evidence type="ECO:0000313" key="3">
    <source>
        <dbReference type="Proteomes" id="UP000238270"/>
    </source>
</evidence>
<proteinExistence type="predicted"/>
<gene>
    <name evidence="2" type="ORF">XaplCFBP3122_17905</name>
</gene>
<sequence length="118" mass="12478">MLMQALSMDESRLLPKGRAVYQRMAAFGAPALHAKVGLIFIALAIATRVDAVFALFSGIKARKNAGPRTGRMRRLIALAIVTNGLHAGEADGEKRGNAADLGFAASNAIWISCLDARA</sequence>
<comment type="caution">
    <text evidence="2">The sequence shown here is derived from an EMBL/GenBank/DDBJ whole genome shotgun (WGS) entry which is preliminary data.</text>
</comment>
<dbReference type="AlphaFoldDB" id="A0A2S6Z0M4"/>